<evidence type="ECO:0000313" key="3">
    <source>
        <dbReference type="EMBL" id="KAG2427567.1"/>
    </source>
</evidence>
<dbReference type="AlphaFoldDB" id="A0A835SI34"/>
<proteinExistence type="predicted"/>
<dbReference type="Proteomes" id="UP000650467">
    <property type="component" value="Unassembled WGS sequence"/>
</dbReference>
<feature type="compositionally biased region" description="Low complexity" evidence="2">
    <location>
        <begin position="90"/>
        <end position="111"/>
    </location>
</feature>
<dbReference type="EMBL" id="JAEHOC010000039">
    <property type="protein sequence ID" value="KAG2427567.1"/>
    <property type="molecule type" value="Genomic_DNA"/>
</dbReference>
<protein>
    <submittedName>
        <fullName evidence="3">Uncharacterized protein</fullName>
    </submittedName>
</protein>
<comment type="caution">
    <text evidence="3">The sequence shown here is derived from an EMBL/GenBank/DDBJ whole genome shotgun (WGS) entry which is preliminary data.</text>
</comment>
<evidence type="ECO:0000256" key="2">
    <source>
        <dbReference type="SAM" id="MobiDB-lite"/>
    </source>
</evidence>
<feature type="coiled-coil region" evidence="1">
    <location>
        <begin position="205"/>
        <end position="235"/>
    </location>
</feature>
<dbReference type="OrthoDB" id="531066at2759"/>
<evidence type="ECO:0000313" key="4">
    <source>
        <dbReference type="Proteomes" id="UP000650467"/>
    </source>
</evidence>
<name>A0A835SI34_CHLIN</name>
<keyword evidence="1" id="KW-0175">Coiled coil</keyword>
<evidence type="ECO:0000256" key="1">
    <source>
        <dbReference type="SAM" id="Coils"/>
    </source>
</evidence>
<sequence length="304" mass="32734">MQGLRGSVLGGAQHQVPVPACSSSTAMVRPLRCRGARMAPRVSAVSESTNGKVRTKQLRFYYFDPANPEDVREVVAKQHDVTSGHHHNGNGHSNGYAANGNGNGNGVHSSNGHAVAHAAPAQLVVKEPGKDSLQMQRLSTQLEEARAAVAKLQQYEVLYKESRMRTKQMQAEVTALQQLLADKDSELARQYKRMENEAMERSGLRSQFTTAVDEVKNLRNELEEARQAMLELRGVIPPNVITRRGAPRGALDEGATVGSVGGSIGKDEMGSPDVLASLQGLAKQLAEGMEQEVGSLFGGSGKRD</sequence>
<feature type="region of interest" description="Disordered" evidence="2">
    <location>
        <begin position="82"/>
        <end position="111"/>
    </location>
</feature>
<reference evidence="3" key="1">
    <citation type="journal article" date="2020" name="bioRxiv">
        <title>Comparative genomics of Chlamydomonas.</title>
        <authorList>
            <person name="Craig R.J."/>
            <person name="Hasan A.R."/>
            <person name="Ness R.W."/>
            <person name="Keightley P.D."/>
        </authorList>
    </citation>
    <scope>NUCLEOTIDE SEQUENCE</scope>
    <source>
        <strain evidence="3">SAG 7.73</strain>
    </source>
</reference>
<organism evidence="3 4">
    <name type="scientific">Chlamydomonas incerta</name>
    <dbReference type="NCBI Taxonomy" id="51695"/>
    <lineage>
        <taxon>Eukaryota</taxon>
        <taxon>Viridiplantae</taxon>
        <taxon>Chlorophyta</taxon>
        <taxon>core chlorophytes</taxon>
        <taxon>Chlorophyceae</taxon>
        <taxon>CS clade</taxon>
        <taxon>Chlamydomonadales</taxon>
        <taxon>Chlamydomonadaceae</taxon>
        <taxon>Chlamydomonas</taxon>
    </lineage>
</organism>
<accession>A0A835SI34</accession>
<gene>
    <name evidence="3" type="ORF">HXX76_012221</name>
</gene>
<keyword evidence="4" id="KW-1185">Reference proteome</keyword>